<reference evidence="3" key="1">
    <citation type="submission" date="2025-08" db="UniProtKB">
        <authorList>
            <consortium name="Ensembl"/>
        </authorList>
    </citation>
    <scope>IDENTIFICATION</scope>
</reference>
<evidence type="ECO:0000313" key="3">
    <source>
        <dbReference type="Ensembl" id="ENSSMRP00000026789.1"/>
    </source>
</evidence>
<reference evidence="3" key="2">
    <citation type="submission" date="2025-09" db="UniProtKB">
        <authorList>
            <consortium name="Ensembl"/>
        </authorList>
    </citation>
    <scope>IDENTIFICATION</scope>
</reference>
<dbReference type="InterPro" id="IPR051557">
    <property type="entry name" value="NipSnap_domain"/>
</dbReference>
<dbReference type="Pfam" id="PF07978">
    <property type="entry name" value="NIPSNAP"/>
    <property type="match status" value="2"/>
</dbReference>
<dbReference type="SUPFAM" id="SSF54909">
    <property type="entry name" value="Dimeric alpha+beta barrel"/>
    <property type="match status" value="2"/>
</dbReference>
<dbReference type="OMA" id="PTPWSPM"/>
<organism evidence="3 4">
    <name type="scientific">Salvator merianae</name>
    <name type="common">Argentine black and white tegu</name>
    <name type="synonym">Tupinambis merianae</name>
    <dbReference type="NCBI Taxonomy" id="96440"/>
    <lineage>
        <taxon>Eukaryota</taxon>
        <taxon>Metazoa</taxon>
        <taxon>Chordata</taxon>
        <taxon>Craniata</taxon>
        <taxon>Vertebrata</taxon>
        <taxon>Euteleostomi</taxon>
        <taxon>Lepidosauria</taxon>
        <taxon>Squamata</taxon>
        <taxon>Bifurcata</taxon>
        <taxon>Unidentata</taxon>
        <taxon>Episquamata</taxon>
        <taxon>Laterata</taxon>
        <taxon>Teiioidea</taxon>
        <taxon>Teiidae</taxon>
        <taxon>Salvator</taxon>
    </lineage>
</organism>
<proteinExistence type="inferred from homology"/>
<dbReference type="GeneTree" id="ENSGT00950000183018"/>
<protein>
    <recommendedName>
        <fullName evidence="2">NIPSNAP domain-containing protein</fullName>
    </recommendedName>
</protein>
<evidence type="ECO:0000259" key="2">
    <source>
        <dbReference type="Pfam" id="PF07978"/>
    </source>
</evidence>
<dbReference type="InterPro" id="IPR012577">
    <property type="entry name" value="NIPSNAP"/>
</dbReference>
<name>A0A8D0E500_SALMN</name>
<evidence type="ECO:0000313" key="4">
    <source>
        <dbReference type="Proteomes" id="UP000694421"/>
    </source>
</evidence>
<dbReference type="PANTHER" id="PTHR21017:SF19">
    <property type="entry name" value="PROTEIN NIPSNAP HOMOLOG 3B"/>
    <property type="match status" value="1"/>
</dbReference>
<accession>A0A8D0E500</accession>
<dbReference type="FunFam" id="3.30.70.100:FF:000017">
    <property type="entry name" value="Protein NipSnap homolog 3A"/>
    <property type="match status" value="1"/>
</dbReference>
<dbReference type="InterPro" id="IPR011008">
    <property type="entry name" value="Dimeric_a/b-barrel"/>
</dbReference>
<keyword evidence="4" id="KW-1185">Reference proteome</keyword>
<dbReference type="PANTHER" id="PTHR21017">
    <property type="entry name" value="NIPSNAP-RELATED"/>
    <property type="match status" value="1"/>
</dbReference>
<comment type="similarity">
    <text evidence="1">Belongs to the NipSnap family.</text>
</comment>
<feature type="domain" description="NIPSNAP" evidence="2">
    <location>
        <begin position="153"/>
        <end position="227"/>
    </location>
</feature>
<dbReference type="Proteomes" id="UP000694421">
    <property type="component" value="Unplaced"/>
</dbReference>
<dbReference type="AlphaFoldDB" id="A0A8D0E500"/>
<dbReference type="Gene3D" id="3.30.70.100">
    <property type="match status" value="2"/>
</dbReference>
<dbReference type="Ensembl" id="ENSSMRT00000031296.1">
    <property type="protein sequence ID" value="ENSSMRP00000026789.1"/>
    <property type="gene ID" value="ENSSMRG00000020675.1"/>
</dbReference>
<evidence type="ECO:0000256" key="1">
    <source>
        <dbReference type="ARBA" id="ARBA00005291"/>
    </source>
</evidence>
<dbReference type="GO" id="GO:0005739">
    <property type="term" value="C:mitochondrion"/>
    <property type="evidence" value="ECO:0007669"/>
    <property type="project" value="TreeGrafter"/>
</dbReference>
<sequence length="274" mass="31230">MLNLNPSVLSLFRAAVTACRVRTPPNLYHRCSPFVTGPRQETGTVYELRTYEIKPAKSKELLELLHKNINIRLAHSEMIGFWTAEFGSMNKAVHIWKYDNFAHRAAVRKALAGDKEWQETLSAALPLLDKQHMEIAYLVPWCQLGNPPKQGVYELVTYQMKPGGPALWGKSFKATIDAHISKDYAKLIGAFHTEFGLLNTVHVLWWYEDPDKRAAGRHFAHEDARVVAAGRRLLCVLDFVPNLVMLFNSILSDIIFILQYGKVFSSWRANKTCF</sequence>
<dbReference type="GO" id="GO:0000423">
    <property type="term" value="P:mitophagy"/>
    <property type="evidence" value="ECO:0007669"/>
    <property type="project" value="UniProtKB-ARBA"/>
</dbReference>
<feature type="domain" description="NIPSNAP" evidence="2">
    <location>
        <begin position="46"/>
        <end position="143"/>
    </location>
</feature>